<protein>
    <submittedName>
        <fullName evidence="1">Uncharacterized protein</fullName>
    </submittedName>
</protein>
<comment type="caution">
    <text evidence="1">The sequence shown here is derived from an EMBL/GenBank/DDBJ whole genome shotgun (WGS) entry which is preliminary data.</text>
</comment>
<dbReference type="Proteomes" id="UP001328107">
    <property type="component" value="Unassembled WGS sequence"/>
</dbReference>
<proteinExistence type="predicted"/>
<gene>
    <name evidence="1" type="ORF">PMAYCL1PPCAC_03480</name>
</gene>
<feature type="non-terminal residue" evidence="1">
    <location>
        <position position="1"/>
    </location>
</feature>
<dbReference type="EMBL" id="BTRK01000001">
    <property type="protein sequence ID" value="GMR33285.1"/>
    <property type="molecule type" value="Genomic_DNA"/>
</dbReference>
<evidence type="ECO:0000313" key="2">
    <source>
        <dbReference type="Proteomes" id="UP001328107"/>
    </source>
</evidence>
<dbReference type="AlphaFoldDB" id="A0AAN4ZA70"/>
<accession>A0AAN4ZA70</accession>
<organism evidence="1 2">
    <name type="scientific">Pristionchus mayeri</name>
    <dbReference type="NCBI Taxonomy" id="1317129"/>
    <lineage>
        <taxon>Eukaryota</taxon>
        <taxon>Metazoa</taxon>
        <taxon>Ecdysozoa</taxon>
        <taxon>Nematoda</taxon>
        <taxon>Chromadorea</taxon>
        <taxon>Rhabditida</taxon>
        <taxon>Rhabditina</taxon>
        <taxon>Diplogasteromorpha</taxon>
        <taxon>Diplogasteroidea</taxon>
        <taxon>Neodiplogasteridae</taxon>
        <taxon>Pristionchus</taxon>
    </lineage>
</organism>
<keyword evidence="2" id="KW-1185">Reference proteome</keyword>
<evidence type="ECO:0000313" key="1">
    <source>
        <dbReference type="EMBL" id="GMR33285.1"/>
    </source>
</evidence>
<sequence>ELWNRANGLYGSFDYAVVPCPAVAIASKLFCKYISRKHSALQIQISFPTRVKSILSRLYYITYART</sequence>
<name>A0AAN4ZA70_9BILA</name>
<reference evidence="2" key="1">
    <citation type="submission" date="2022-10" db="EMBL/GenBank/DDBJ databases">
        <title>Genome assembly of Pristionchus species.</title>
        <authorList>
            <person name="Yoshida K."/>
            <person name="Sommer R.J."/>
        </authorList>
    </citation>
    <scope>NUCLEOTIDE SEQUENCE [LARGE SCALE GENOMIC DNA]</scope>
    <source>
        <strain evidence="2">RS5460</strain>
    </source>
</reference>